<keyword evidence="3" id="KW-0472">Membrane</keyword>
<keyword evidence="5" id="KW-0675">Receptor</keyword>
<feature type="transmembrane region" description="Helical" evidence="3">
    <location>
        <begin position="12"/>
        <end position="32"/>
    </location>
</feature>
<evidence type="ECO:0000256" key="3">
    <source>
        <dbReference type="SAM" id="Phobius"/>
    </source>
</evidence>
<organism evidence="5 6">
    <name type="scientific">Desulfuromonas thiophila</name>
    <dbReference type="NCBI Taxonomy" id="57664"/>
    <lineage>
        <taxon>Bacteria</taxon>
        <taxon>Pseudomonadati</taxon>
        <taxon>Thermodesulfobacteriota</taxon>
        <taxon>Desulfuromonadia</taxon>
        <taxon>Desulfuromonadales</taxon>
        <taxon>Desulfuromonadaceae</taxon>
        <taxon>Desulfuromonas</taxon>
    </lineage>
</organism>
<dbReference type="AlphaFoldDB" id="A0A1G7F9G3"/>
<dbReference type="Gene3D" id="6.10.340.10">
    <property type="match status" value="1"/>
</dbReference>
<evidence type="ECO:0000256" key="2">
    <source>
        <dbReference type="ARBA" id="ARBA00029447"/>
    </source>
</evidence>
<protein>
    <submittedName>
        <fullName evidence="5">Chemoreceptor zinc-binding domain-containing protein</fullName>
    </submittedName>
</protein>
<keyword evidence="3" id="KW-1133">Transmembrane helix</keyword>
<dbReference type="GO" id="GO:0006935">
    <property type="term" value="P:chemotaxis"/>
    <property type="evidence" value="ECO:0007669"/>
    <property type="project" value="UniProtKB-KW"/>
</dbReference>
<dbReference type="EMBL" id="FNAQ01000035">
    <property type="protein sequence ID" value="SDE72578.1"/>
    <property type="molecule type" value="Genomic_DNA"/>
</dbReference>
<dbReference type="Proteomes" id="UP000243205">
    <property type="component" value="Unassembled WGS sequence"/>
</dbReference>
<evidence type="ECO:0000256" key="1">
    <source>
        <dbReference type="ARBA" id="ARBA00022500"/>
    </source>
</evidence>
<dbReference type="GO" id="GO:0005886">
    <property type="term" value="C:plasma membrane"/>
    <property type="evidence" value="ECO:0007669"/>
    <property type="project" value="TreeGrafter"/>
</dbReference>
<reference evidence="6" key="1">
    <citation type="submission" date="2016-10" db="EMBL/GenBank/DDBJ databases">
        <authorList>
            <person name="Varghese N."/>
            <person name="Submissions S."/>
        </authorList>
    </citation>
    <scope>NUCLEOTIDE SEQUENCE [LARGE SCALE GENOMIC DNA]</scope>
    <source>
        <strain evidence="6">DSM 8987</strain>
    </source>
</reference>
<dbReference type="InterPro" id="IPR025991">
    <property type="entry name" value="Chemoreceptor_zinc-bind_dom"/>
</dbReference>
<dbReference type="OrthoDB" id="9765170at2"/>
<evidence type="ECO:0000313" key="5">
    <source>
        <dbReference type="EMBL" id="SDE72578.1"/>
    </source>
</evidence>
<keyword evidence="3" id="KW-0812">Transmembrane</keyword>
<dbReference type="RefSeq" id="WP_143012182.1">
    <property type="nucleotide sequence ID" value="NZ_FNAQ01000035.1"/>
</dbReference>
<evidence type="ECO:0000313" key="6">
    <source>
        <dbReference type="Proteomes" id="UP000243205"/>
    </source>
</evidence>
<dbReference type="PANTHER" id="PTHR43531:SF11">
    <property type="entry name" value="METHYL-ACCEPTING CHEMOTAXIS PROTEIN 3"/>
    <property type="match status" value="1"/>
</dbReference>
<feature type="transmembrane region" description="Helical" evidence="3">
    <location>
        <begin position="312"/>
        <end position="332"/>
    </location>
</feature>
<dbReference type="PROSITE" id="PS50885">
    <property type="entry name" value="HAMP"/>
    <property type="match status" value="1"/>
</dbReference>
<dbReference type="InterPro" id="IPR051310">
    <property type="entry name" value="MCP_chemotaxis"/>
</dbReference>
<proteinExistence type="inferred from homology"/>
<dbReference type="STRING" id="57664.SAMN05661003_1351"/>
<gene>
    <name evidence="5" type="ORF">SAMN05661003_1351</name>
</gene>
<dbReference type="Pfam" id="PF00672">
    <property type="entry name" value="HAMP"/>
    <property type="match status" value="1"/>
</dbReference>
<comment type="similarity">
    <text evidence="2">Belongs to the methyl-accepting chemotaxis (MCP) protein family.</text>
</comment>
<keyword evidence="1" id="KW-0145">Chemotaxis</keyword>
<dbReference type="GO" id="GO:0004888">
    <property type="term" value="F:transmembrane signaling receptor activity"/>
    <property type="evidence" value="ECO:0007669"/>
    <property type="project" value="TreeGrafter"/>
</dbReference>
<dbReference type="Gene3D" id="1.20.120.30">
    <property type="entry name" value="Aspartate receptor, ligand-binding domain"/>
    <property type="match status" value="2"/>
</dbReference>
<dbReference type="GO" id="GO:0007165">
    <property type="term" value="P:signal transduction"/>
    <property type="evidence" value="ECO:0007669"/>
    <property type="project" value="InterPro"/>
</dbReference>
<dbReference type="SUPFAM" id="SSF158472">
    <property type="entry name" value="HAMP domain-like"/>
    <property type="match status" value="1"/>
</dbReference>
<keyword evidence="6" id="KW-1185">Reference proteome</keyword>
<sequence>MNWKDLRLRTKFAVGFGLVLALLVAVGVWSILGISGIVDNAAEVIDGNKLKGEMVQREVDHLNWAGKVNALLTDDKVTELAVETDPRQCAFGRWYYGEGRHAAEALVPQIKPLLDDIEAYHNQLHQSAAAIGKVFHQADLSLPQFLAEKEADHLVWANSVLAYFASDQKTLQVETNERLCSLGQFLYGEAGQAAAASDTVLARLLEDIKPPHARLHQSAKQLMALPKQQAQQVFVSETVPALEQTRAVLAQLKERANTLVAGMDQARGIYATQTVPNLEKVQELLGKISRTTDEHIMTDAQMLAAAAQTRTGVLIFVCVAVPLGLLLAVVIARGIIGPLQKGIGFARQVAEGDLTATLDVQQQDEVGQLAAALRNMVEQLQRVVADVRSASDNVAAGSQQLSASSEEMSQGAT</sequence>
<accession>A0A1G7F9G3</accession>
<dbReference type="SMART" id="SM00304">
    <property type="entry name" value="HAMP"/>
    <property type="match status" value="1"/>
</dbReference>
<name>A0A1G7F9G3_9BACT</name>
<feature type="domain" description="HAMP" evidence="4">
    <location>
        <begin position="333"/>
        <end position="385"/>
    </location>
</feature>
<dbReference type="InterPro" id="IPR003660">
    <property type="entry name" value="HAMP_dom"/>
</dbReference>
<evidence type="ECO:0000259" key="4">
    <source>
        <dbReference type="PROSITE" id="PS50885"/>
    </source>
</evidence>
<dbReference type="Pfam" id="PF13682">
    <property type="entry name" value="CZB"/>
    <property type="match status" value="2"/>
</dbReference>
<dbReference type="CDD" id="cd06225">
    <property type="entry name" value="HAMP"/>
    <property type="match status" value="1"/>
</dbReference>
<dbReference type="PANTHER" id="PTHR43531">
    <property type="entry name" value="PROTEIN ICFG"/>
    <property type="match status" value="1"/>
</dbReference>
<feature type="non-terminal residue" evidence="5">
    <location>
        <position position="413"/>
    </location>
</feature>